<dbReference type="RefSeq" id="WP_101714275.1">
    <property type="nucleotide sequence ID" value="NZ_CP026100.1"/>
</dbReference>
<feature type="binding site" evidence="7">
    <location>
        <begin position="76"/>
        <end position="78"/>
    </location>
    <ligand>
        <name>5-amino-6-(D-ribitylamino)uracil</name>
        <dbReference type="ChEBI" id="CHEBI:15934"/>
    </ligand>
</feature>
<reference evidence="8 11" key="2">
    <citation type="submission" date="2018-01" db="EMBL/GenBank/DDBJ databases">
        <title>Complete genome sequence of Caulobacter flavus RHGG3.</title>
        <authorList>
            <person name="Yang E."/>
        </authorList>
    </citation>
    <scope>NUCLEOTIDE SEQUENCE [LARGE SCALE GENOMIC DNA]</scope>
    <source>
        <strain evidence="8 11">RHGG3</strain>
    </source>
</reference>
<organism evidence="9 10">
    <name type="scientific">Caulobacter flavus</name>
    <dbReference type="NCBI Taxonomy" id="1679497"/>
    <lineage>
        <taxon>Bacteria</taxon>
        <taxon>Pseudomonadati</taxon>
        <taxon>Pseudomonadota</taxon>
        <taxon>Alphaproteobacteria</taxon>
        <taxon>Caulobacterales</taxon>
        <taxon>Caulobacteraceae</taxon>
        <taxon>Caulobacter</taxon>
    </lineage>
</organism>
<comment type="similarity">
    <text evidence="2 7">Belongs to the DMRL synthase family.</text>
</comment>
<dbReference type="CDD" id="cd09209">
    <property type="entry name" value="Lumazine_synthase-I"/>
    <property type="match status" value="1"/>
</dbReference>
<evidence type="ECO:0000256" key="2">
    <source>
        <dbReference type="ARBA" id="ARBA00007424"/>
    </source>
</evidence>
<dbReference type="EC" id="2.5.1.78" evidence="3 7"/>
<dbReference type="SUPFAM" id="SSF52121">
    <property type="entry name" value="Lumazine synthase"/>
    <property type="match status" value="1"/>
</dbReference>
<dbReference type="Proteomes" id="UP000281192">
    <property type="component" value="Chromosome"/>
</dbReference>
<evidence type="ECO:0000313" key="10">
    <source>
        <dbReference type="Proteomes" id="UP000234483"/>
    </source>
</evidence>
<evidence type="ECO:0000256" key="5">
    <source>
        <dbReference type="ARBA" id="ARBA00022679"/>
    </source>
</evidence>
<dbReference type="AlphaFoldDB" id="A0A2N5CQP6"/>
<name>A0A2N5CQP6_9CAUL</name>
<comment type="catalytic activity">
    <reaction evidence="6 7">
        <text>(2S)-2-hydroxy-3-oxobutyl phosphate + 5-amino-6-(D-ribitylamino)uracil = 6,7-dimethyl-8-(1-D-ribityl)lumazine + phosphate + 2 H2O + H(+)</text>
        <dbReference type="Rhea" id="RHEA:26152"/>
        <dbReference type="ChEBI" id="CHEBI:15377"/>
        <dbReference type="ChEBI" id="CHEBI:15378"/>
        <dbReference type="ChEBI" id="CHEBI:15934"/>
        <dbReference type="ChEBI" id="CHEBI:43474"/>
        <dbReference type="ChEBI" id="CHEBI:58201"/>
        <dbReference type="ChEBI" id="CHEBI:58830"/>
        <dbReference type="EC" id="2.5.1.78"/>
    </reaction>
</comment>
<dbReference type="GO" id="GO:0009349">
    <property type="term" value="C:riboflavin synthase complex"/>
    <property type="evidence" value="ECO:0007669"/>
    <property type="project" value="InterPro"/>
</dbReference>
<dbReference type="InterPro" id="IPR034964">
    <property type="entry name" value="LS"/>
</dbReference>
<dbReference type="GO" id="GO:0005829">
    <property type="term" value="C:cytosol"/>
    <property type="evidence" value="ECO:0007669"/>
    <property type="project" value="TreeGrafter"/>
</dbReference>
<evidence type="ECO:0000313" key="11">
    <source>
        <dbReference type="Proteomes" id="UP000281192"/>
    </source>
</evidence>
<evidence type="ECO:0000256" key="7">
    <source>
        <dbReference type="HAMAP-Rule" id="MF_00178"/>
    </source>
</evidence>
<evidence type="ECO:0000313" key="9">
    <source>
        <dbReference type="EMBL" id="PLR10314.1"/>
    </source>
</evidence>
<feature type="binding site" evidence="7">
    <location>
        <position position="123"/>
    </location>
    <ligand>
        <name>(2S)-2-hydroxy-3-oxobutyl phosphate</name>
        <dbReference type="ChEBI" id="CHEBI:58830"/>
    </ligand>
</feature>
<comment type="pathway">
    <text evidence="1 7">Cofactor biosynthesis; riboflavin biosynthesis; riboflavin from 2-hydroxy-3-oxobutyl phosphate and 5-amino-6-(D-ribitylamino)uracil: step 1/2.</text>
</comment>
<dbReference type="Pfam" id="PF00885">
    <property type="entry name" value="DMRL_synthase"/>
    <property type="match status" value="1"/>
</dbReference>
<evidence type="ECO:0000256" key="3">
    <source>
        <dbReference type="ARBA" id="ARBA00012664"/>
    </source>
</evidence>
<keyword evidence="5 7" id="KW-0808">Transferase</keyword>
<feature type="binding site" evidence="7">
    <location>
        <begin position="46"/>
        <end position="48"/>
    </location>
    <ligand>
        <name>5-amino-6-(D-ribitylamino)uracil</name>
        <dbReference type="ChEBI" id="CHEBI:15934"/>
    </ligand>
</feature>
<dbReference type="EMBL" id="CP026100">
    <property type="protein sequence ID" value="AYV48782.1"/>
    <property type="molecule type" value="Genomic_DNA"/>
</dbReference>
<evidence type="ECO:0000256" key="6">
    <source>
        <dbReference type="ARBA" id="ARBA00048785"/>
    </source>
</evidence>
<dbReference type="InterPro" id="IPR036467">
    <property type="entry name" value="LS/RS_sf"/>
</dbReference>
<sequence length="154" mass="16456">MVEDRIRLLIVEGRRYSGLSDALLAGAVQAIEAQGAEYEVVTVSDALQIPVAIAIAEEAGKGPSGVRYDGYVALGAVVRGETYHFEIVSNETARGLQDLAVGKRLAIGYGVLTVDDEDQAWNRARLSQGDRGGQAARECLEIVGLKRQLSGQAR</sequence>
<dbReference type="EMBL" id="PJRQ01000038">
    <property type="protein sequence ID" value="PLR10314.1"/>
    <property type="molecule type" value="Genomic_DNA"/>
</dbReference>
<dbReference type="GO" id="GO:0000906">
    <property type="term" value="F:6,7-dimethyl-8-ribityllumazine synthase activity"/>
    <property type="evidence" value="ECO:0007669"/>
    <property type="project" value="UniProtKB-UniRule"/>
</dbReference>
<dbReference type="UniPathway" id="UPA00275">
    <property type="reaction ID" value="UER00404"/>
</dbReference>
<feature type="binding site" evidence="7">
    <location>
        <position position="109"/>
    </location>
    <ligand>
        <name>5-amino-6-(D-ribitylamino)uracil</name>
        <dbReference type="ChEBI" id="CHEBI:15934"/>
    </ligand>
</feature>
<proteinExistence type="inferred from homology"/>
<feature type="active site" description="Proton donor" evidence="7">
    <location>
        <position position="84"/>
    </location>
</feature>
<dbReference type="PANTHER" id="PTHR21058">
    <property type="entry name" value="6,7-DIMETHYL-8-RIBITYLLUMAZINE SYNTHASE DMRL SYNTHASE LUMAZINE SYNTHASE"/>
    <property type="match status" value="1"/>
</dbReference>
<accession>A0A2N5CQP6</accession>
<dbReference type="KEGG" id="cfh:C1707_22375"/>
<dbReference type="Proteomes" id="UP000234483">
    <property type="component" value="Unassembled WGS sequence"/>
</dbReference>
<comment type="caution">
    <text evidence="7">Lacks conserved residue(s) required for the propagation of feature annotation.</text>
</comment>
<comment type="function">
    <text evidence="7">Catalyzes the formation of 6,7-dimethyl-8-ribityllumazine by condensation of 5-amino-6-(D-ribitylamino)uracil with 3,4-dihydroxy-2-butanone 4-phosphate. This is the penultimate step in the biosynthesis of riboflavin.</text>
</comment>
<dbReference type="HAMAP" id="MF_00178">
    <property type="entry name" value="Lumazine_synth"/>
    <property type="match status" value="1"/>
</dbReference>
<reference evidence="9 10" key="1">
    <citation type="submission" date="2017-12" db="EMBL/GenBank/DDBJ databases">
        <title>The genome sequence of Caulobacter flavus CGMCC1 15093.</title>
        <authorList>
            <person name="Gao J."/>
            <person name="Mao X."/>
            <person name="Sun J."/>
        </authorList>
    </citation>
    <scope>NUCLEOTIDE SEQUENCE [LARGE SCALE GENOMIC DNA]</scope>
    <source>
        <strain evidence="9 10">CGMCC1 15093</strain>
    </source>
</reference>
<evidence type="ECO:0000256" key="1">
    <source>
        <dbReference type="ARBA" id="ARBA00004917"/>
    </source>
</evidence>
<dbReference type="GO" id="GO:0009231">
    <property type="term" value="P:riboflavin biosynthetic process"/>
    <property type="evidence" value="ECO:0007669"/>
    <property type="project" value="UniProtKB-UniRule"/>
</dbReference>
<evidence type="ECO:0000256" key="4">
    <source>
        <dbReference type="ARBA" id="ARBA00022619"/>
    </source>
</evidence>
<gene>
    <name evidence="7" type="primary">ribH</name>
    <name evidence="8" type="ORF">C1707_22375</name>
    <name evidence="9" type="ORF">CFHF_17540</name>
</gene>
<dbReference type="Gene3D" id="3.40.50.960">
    <property type="entry name" value="Lumazine/riboflavin synthase"/>
    <property type="match status" value="1"/>
</dbReference>
<feature type="binding site" evidence="7">
    <location>
        <begin position="81"/>
        <end position="82"/>
    </location>
    <ligand>
        <name>(2S)-2-hydroxy-3-oxobutyl phosphate</name>
        <dbReference type="ChEBI" id="CHEBI:58830"/>
    </ligand>
</feature>
<keyword evidence="4 7" id="KW-0686">Riboflavin biosynthesis</keyword>
<keyword evidence="11" id="KW-1185">Reference proteome</keyword>
<dbReference type="InterPro" id="IPR002180">
    <property type="entry name" value="LS/RS"/>
</dbReference>
<evidence type="ECO:0000313" key="8">
    <source>
        <dbReference type="EMBL" id="AYV48782.1"/>
    </source>
</evidence>
<dbReference type="OrthoDB" id="9809709at2"/>
<protein>
    <recommendedName>
        <fullName evidence="3 7">6,7-dimethyl-8-ribityllumazine synthase</fullName>
        <shortName evidence="7">DMRL synthase</shortName>
        <shortName evidence="7">LS</shortName>
        <shortName evidence="7">Lumazine synthase</shortName>
        <ecNumber evidence="3 7">2.5.1.78</ecNumber>
    </recommendedName>
</protein>
<dbReference type="PANTHER" id="PTHR21058:SF0">
    <property type="entry name" value="6,7-DIMETHYL-8-RIBITYLLUMAZINE SYNTHASE"/>
    <property type="match status" value="1"/>
</dbReference>